<keyword evidence="3" id="KW-1185">Reference proteome</keyword>
<proteinExistence type="predicted"/>
<keyword evidence="1" id="KW-1133">Transmembrane helix</keyword>
<reference evidence="2 3" key="1">
    <citation type="journal article" date="2019" name="Int. J. Syst. Evol. Microbiol.">
        <title>The Global Catalogue of Microorganisms (GCM) 10K type strain sequencing project: providing services to taxonomists for standard genome sequencing and annotation.</title>
        <authorList>
            <consortium name="The Broad Institute Genomics Platform"/>
            <consortium name="The Broad Institute Genome Sequencing Center for Infectious Disease"/>
            <person name="Wu L."/>
            <person name="Ma J."/>
        </authorList>
    </citation>
    <scope>NUCLEOTIDE SEQUENCE [LARGE SCALE GENOMIC DNA]</scope>
    <source>
        <strain evidence="2 3">JCM 17504</strain>
    </source>
</reference>
<keyword evidence="1" id="KW-0472">Membrane</keyword>
<comment type="caution">
    <text evidence="2">The sequence shown here is derived from an EMBL/GenBank/DDBJ whole genome shotgun (WGS) entry which is preliminary data.</text>
</comment>
<keyword evidence="1" id="KW-0812">Transmembrane</keyword>
<evidence type="ECO:0000313" key="2">
    <source>
        <dbReference type="EMBL" id="GAA5063109.1"/>
    </source>
</evidence>
<feature type="transmembrane region" description="Helical" evidence="1">
    <location>
        <begin position="23"/>
        <end position="45"/>
    </location>
</feature>
<evidence type="ECO:0000313" key="3">
    <source>
        <dbReference type="Proteomes" id="UP001501729"/>
    </source>
</evidence>
<dbReference type="AlphaFoldDB" id="A0AAV3UPQ1"/>
<name>A0AAV3UPQ1_9EURY</name>
<protein>
    <submittedName>
        <fullName evidence="2">Uncharacterized protein</fullName>
    </submittedName>
</protein>
<organism evidence="2 3">
    <name type="scientific">Haladaptatus pallidirubidus</name>
    <dbReference type="NCBI Taxonomy" id="1008152"/>
    <lineage>
        <taxon>Archaea</taxon>
        <taxon>Methanobacteriati</taxon>
        <taxon>Methanobacteriota</taxon>
        <taxon>Stenosarchaea group</taxon>
        <taxon>Halobacteria</taxon>
        <taxon>Halobacteriales</taxon>
        <taxon>Haladaptataceae</taxon>
        <taxon>Haladaptatus</taxon>
    </lineage>
</organism>
<accession>A0AAV3UPQ1</accession>
<dbReference type="EMBL" id="BAABKX010000024">
    <property type="protein sequence ID" value="GAA5063109.1"/>
    <property type="molecule type" value="Genomic_DNA"/>
</dbReference>
<dbReference type="Proteomes" id="UP001501729">
    <property type="component" value="Unassembled WGS sequence"/>
</dbReference>
<gene>
    <name evidence="2" type="ORF">GCM10025751_51270</name>
</gene>
<evidence type="ECO:0000256" key="1">
    <source>
        <dbReference type="SAM" id="Phobius"/>
    </source>
</evidence>
<feature type="transmembrane region" description="Helical" evidence="1">
    <location>
        <begin position="57"/>
        <end position="75"/>
    </location>
</feature>
<sequence>MSAIYRNMTTENRSGLLFSLRRAVFTFGLAFFVILSDMLVIHLGGVTTLHGLIEQTIILGLGLYFAYTGIAIFGTEIRF</sequence>